<organism evidence="1 2">
    <name type="scientific">Cichorium intybus</name>
    <name type="common">Chicory</name>
    <dbReference type="NCBI Taxonomy" id="13427"/>
    <lineage>
        <taxon>Eukaryota</taxon>
        <taxon>Viridiplantae</taxon>
        <taxon>Streptophyta</taxon>
        <taxon>Embryophyta</taxon>
        <taxon>Tracheophyta</taxon>
        <taxon>Spermatophyta</taxon>
        <taxon>Magnoliopsida</taxon>
        <taxon>eudicotyledons</taxon>
        <taxon>Gunneridae</taxon>
        <taxon>Pentapetalae</taxon>
        <taxon>asterids</taxon>
        <taxon>campanulids</taxon>
        <taxon>Asterales</taxon>
        <taxon>Asteraceae</taxon>
        <taxon>Cichorioideae</taxon>
        <taxon>Cichorieae</taxon>
        <taxon>Cichoriinae</taxon>
        <taxon>Cichorium</taxon>
    </lineage>
</organism>
<sequence length="130" mass="14514">MLEEVLAITEGLHNVHTLGKEAFALHSYLMANSIIPPLESVFSKDVDAMTEAIHHSYHTKIKDACNVIKPVVPSLTFSVKGLHSMLTRLAGIANIHAGNLHKLLFCILYFINYYKINYHSSIYVVYQAGS</sequence>
<proteinExistence type="predicted"/>
<keyword evidence="2" id="KW-1185">Reference proteome</keyword>
<comment type="caution">
    <text evidence="1">The sequence shown here is derived from an EMBL/GenBank/DDBJ whole genome shotgun (WGS) entry which is preliminary data.</text>
</comment>
<reference evidence="1 2" key="2">
    <citation type="journal article" date="2022" name="Mol. Ecol. Resour.">
        <title>The genomes of chicory, endive, great burdock and yacon provide insights into Asteraceae paleo-polyploidization history and plant inulin production.</title>
        <authorList>
            <person name="Fan W."/>
            <person name="Wang S."/>
            <person name="Wang H."/>
            <person name="Wang A."/>
            <person name="Jiang F."/>
            <person name="Liu H."/>
            <person name="Zhao H."/>
            <person name="Xu D."/>
            <person name="Zhang Y."/>
        </authorList>
    </citation>
    <scope>NUCLEOTIDE SEQUENCE [LARGE SCALE GENOMIC DNA]</scope>
    <source>
        <strain evidence="2">cv. Punajuju</strain>
        <tissue evidence="1">Leaves</tissue>
    </source>
</reference>
<protein>
    <submittedName>
        <fullName evidence="1">Uncharacterized protein</fullName>
    </submittedName>
</protein>
<name>A0ACB8Z541_CICIN</name>
<accession>A0ACB8Z541</accession>
<evidence type="ECO:0000313" key="1">
    <source>
        <dbReference type="EMBL" id="KAI3691330.1"/>
    </source>
</evidence>
<dbReference type="Proteomes" id="UP001055811">
    <property type="component" value="Linkage Group LG09"/>
</dbReference>
<gene>
    <name evidence="1" type="ORF">L2E82_49657</name>
</gene>
<reference evidence="2" key="1">
    <citation type="journal article" date="2022" name="Mol. Ecol. Resour.">
        <title>The genomes of chicory, endive, great burdock and yacon provide insights into Asteraceae palaeo-polyploidization history and plant inulin production.</title>
        <authorList>
            <person name="Fan W."/>
            <person name="Wang S."/>
            <person name="Wang H."/>
            <person name="Wang A."/>
            <person name="Jiang F."/>
            <person name="Liu H."/>
            <person name="Zhao H."/>
            <person name="Xu D."/>
            <person name="Zhang Y."/>
        </authorList>
    </citation>
    <scope>NUCLEOTIDE SEQUENCE [LARGE SCALE GENOMIC DNA]</scope>
    <source>
        <strain evidence="2">cv. Punajuju</strain>
    </source>
</reference>
<evidence type="ECO:0000313" key="2">
    <source>
        <dbReference type="Proteomes" id="UP001055811"/>
    </source>
</evidence>
<dbReference type="EMBL" id="CM042017">
    <property type="protein sequence ID" value="KAI3691330.1"/>
    <property type="molecule type" value="Genomic_DNA"/>
</dbReference>